<keyword evidence="1" id="KW-0210">Decarboxylase</keyword>
<dbReference type="RefSeq" id="WP_041905944.1">
    <property type="nucleotide sequence ID" value="NZ_JARSKC010000006.1"/>
</dbReference>
<evidence type="ECO:0000256" key="1">
    <source>
        <dbReference type="ARBA" id="ARBA00022793"/>
    </source>
</evidence>
<dbReference type="PROSITE" id="PS00187">
    <property type="entry name" value="TPP_ENZYMES"/>
    <property type="match status" value="1"/>
</dbReference>
<accession>A0A9Q4DNG7</accession>
<gene>
    <name evidence="5" type="ORF">MOC45_10465</name>
</gene>
<organism evidence="5 6">
    <name type="scientific">Bacillus spizizenii</name>
    <name type="common">Bacillus subtilis subsp. spizizenii</name>
    <dbReference type="NCBI Taxonomy" id="96241"/>
    <lineage>
        <taxon>Bacteria</taxon>
        <taxon>Bacillati</taxon>
        <taxon>Bacillota</taxon>
        <taxon>Bacilli</taxon>
        <taxon>Bacillales</taxon>
        <taxon>Bacillaceae</taxon>
        <taxon>Bacillus</taxon>
    </lineage>
</organism>
<dbReference type="PANTHER" id="PTHR42818">
    <property type="entry name" value="SULFOPYRUVATE DECARBOXYLASE SUBUNIT ALPHA"/>
    <property type="match status" value="1"/>
</dbReference>
<feature type="domain" description="Thiamine pyrophosphate enzyme TPP-binding" evidence="4">
    <location>
        <begin position="39"/>
        <end position="110"/>
    </location>
</feature>
<dbReference type="GO" id="GO:0016831">
    <property type="term" value="F:carboxy-lyase activity"/>
    <property type="evidence" value="ECO:0007669"/>
    <property type="project" value="UniProtKB-KW"/>
</dbReference>
<reference evidence="5" key="1">
    <citation type="submission" date="2022-02" db="EMBL/GenBank/DDBJ databases">
        <title>Crop Bioprotection Bacillus Genome Sequencing.</title>
        <authorList>
            <person name="Dunlap C."/>
        </authorList>
    </citation>
    <scope>NUCLEOTIDE SEQUENCE</scope>
    <source>
        <strain evidence="5">M18B4</strain>
    </source>
</reference>
<dbReference type="GO" id="GO:0030976">
    <property type="term" value="F:thiamine pyrophosphate binding"/>
    <property type="evidence" value="ECO:0007669"/>
    <property type="project" value="InterPro"/>
</dbReference>
<proteinExistence type="predicted"/>
<evidence type="ECO:0000259" key="4">
    <source>
        <dbReference type="Pfam" id="PF02775"/>
    </source>
</evidence>
<dbReference type="Gene3D" id="3.40.50.970">
    <property type="match status" value="1"/>
</dbReference>
<evidence type="ECO:0000313" key="6">
    <source>
        <dbReference type="Proteomes" id="UP001070352"/>
    </source>
</evidence>
<evidence type="ECO:0000256" key="3">
    <source>
        <dbReference type="ARBA" id="ARBA00023239"/>
    </source>
</evidence>
<dbReference type="InterPro" id="IPR000399">
    <property type="entry name" value="TPP-bd_CS"/>
</dbReference>
<protein>
    <submittedName>
        <fullName evidence="5">Thiamine pyrophosphate-dependent enzyme</fullName>
    </submittedName>
</protein>
<dbReference type="SUPFAM" id="SSF52518">
    <property type="entry name" value="Thiamin diphosphate-binding fold (THDP-binding)"/>
    <property type="match status" value="1"/>
</dbReference>
<dbReference type="InterPro" id="IPR011766">
    <property type="entry name" value="TPP_enzyme_TPP-bd"/>
</dbReference>
<sequence>MNKHDAIQLILGQFPSAYLVSTCGHISRDLYNINDRARNFYMVGSMGMAAPVGLGLSTVYPDVPLVVLDGDGSFLMNMGIITMIGHQKPKNFIHVVLDNGMHESTGGQRTVPLVNVTDIALQVGYEYAIEINSGQESFDLPNEGPGLIHIKVEPRSEKIGKRVHWTPQEIVQRFTNELTLENEVSV</sequence>
<dbReference type="GO" id="GO:0000287">
    <property type="term" value="F:magnesium ion binding"/>
    <property type="evidence" value="ECO:0007669"/>
    <property type="project" value="InterPro"/>
</dbReference>
<comment type="caution">
    <text evidence="5">The sequence shown here is derived from an EMBL/GenBank/DDBJ whole genome shotgun (WGS) entry which is preliminary data.</text>
</comment>
<keyword evidence="2" id="KW-0786">Thiamine pyrophosphate</keyword>
<dbReference type="PANTHER" id="PTHR42818:SF1">
    <property type="entry name" value="SULFOPYRUVATE DECARBOXYLASE"/>
    <property type="match status" value="1"/>
</dbReference>
<dbReference type="Pfam" id="PF02775">
    <property type="entry name" value="TPP_enzyme_C"/>
    <property type="match status" value="1"/>
</dbReference>
<evidence type="ECO:0000313" key="5">
    <source>
        <dbReference type="EMBL" id="MCY8121019.1"/>
    </source>
</evidence>
<dbReference type="InterPro" id="IPR051818">
    <property type="entry name" value="TPP_dependent_decarboxylase"/>
</dbReference>
<name>A0A9Q4DNG7_BACSC</name>
<keyword evidence="3" id="KW-0456">Lyase</keyword>
<evidence type="ECO:0000256" key="2">
    <source>
        <dbReference type="ARBA" id="ARBA00023052"/>
    </source>
</evidence>
<dbReference type="InterPro" id="IPR029061">
    <property type="entry name" value="THDP-binding"/>
</dbReference>
<dbReference type="Proteomes" id="UP001070352">
    <property type="component" value="Unassembled WGS sequence"/>
</dbReference>
<dbReference type="AlphaFoldDB" id="A0A9Q4DNG7"/>
<dbReference type="EMBL" id="JALANJ010000014">
    <property type="protein sequence ID" value="MCY8121019.1"/>
    <property type="molecule type" value="Genomic_DNA"/>
</dbReference>